<dbReference type="EMBL" id="CP136594">
    <property type="protein sequence ID" value="WOE76427.1"/>
    <property type="molecule type" value="Genomic_DNA"/>
</dbReference>
<feature type="signal peptide" evidence="2">
    <location>
        <begin position="1"/>
        <end position="28"/>
    </location>
</feature>
<dbReference type="InterPro" id="IPR047111">
    <property type="entry name" value="YbaP-like"/>
</dbReference>
<organism evidence="3 4">
    <name type="scientific">Alterisphingorhabdus coralli</name>
    <dbReference type="NCBI Taxonomy" id="3071408"/>
    <lineage>
        <taxon>Bacteria</taxon>
        <taxon>Pseudomonadati</taxon>
        <taxon>Pseudomonadota</taxon>
        <taxon>Alphaproteobacteria</taxon>
        <taxon>Sphingomonadales</taxon>
        <taxon>Sphingomonadaceae</taxon>
        <taxon>Alterisphingorhabdus (ex Yan et al. 2024)</taxon>
    </lineage>
</organism>
<sequence length="356" mass="39437">MFRVHQLRSAMTGLVAMSALLLVPLAQADSAQSTDYAQRSAPKGQAAKSEKNKPYPKLTAPIERARIIAALRQDYEPNPAIWRMADEDTTIYLFGTVHVLHRDFKWRSDAVDAVIAEADSLVLETTEEQEQEMLNVDLFTSMFEATAERGVLSAKLDKDNRPKLAKLAGQIGLPVPVVEHMPVWLLTFFTFYETAEDFGSVNEYGVETVLTRLFKRAGKPISAIEDGEAVMAAMNSLDETEMIAELNTALSKWSGRGPLFGEAEQIRDPAAYYADDHGWAKGDTSAMEAGLTREELGDAFYNVLLADRNRAWAEWLDDRMDKPGTVLVAVGAGHLAGPDSVQVMLDKRGLKTERIR</sequence>
<dbReference type="PANTHER" id="PTHR40590:SF1">
    <property type="entry name" value="CYTOPLASMIC PROTEIN"/>
    <property type="match status" value="1"/>
</dbReference>
<dbReference type="AlphaFoldDB" id="A0AA97I1T8"/>
<gene>
    <name evidence="3" type="ORF">RB602_06860</name>
</gene>
<dbReference type="Proteomes" id="UP001302429">
    <property type="component" value="Chromosome"/>
</dbReference>
<evidence type="ECO:0000256" key="2">
    <source>
        <dbReference type="SAM" id="SignalP"/>
    </source>
</evidence>
<dbReference type="InterPro" id="IPR002816">
    <property type="entry name" value="TraB/PrgY/GumN_fam"/>
</dbReference>
<evidence type="ECO:0000256" key="1">
    <source>
        <dbReference type="SAM" id="MobiDB-lite"/>
    </source>
</evidence>
<feature type="region of interest" description="Disordered" evidence="1">
    <location>
        <begin position="34"/>
        <end position="55"/>
    </location>
</feature>
<accession>A0AA97I1T8</accession>
<evidence type="ECO:0000313" key="3">
    <source>
        <dbReference type="EMBL" id="WOE76427.1"/>
    </source>
</evidence>
<dbReference type="RefSeq" id="WP_317084116.1">
    <property type="nucleotide sequence ID" value="NZ_CP136594.1"/>
</dbReference>
<reference evidence="3 4" key="1">
    <citation type="submission" date="2023-10" db="EMBL/GenBank/DDBJ databases">
        <title>Complete genome sequence of a Sphingomonadaceae bacterium.</title>
        <authorList>
            <person name="Yan C."/>
        </authorList>
    </citation>
    <scope>NUCLEOTIDE SEQUENCE [LARGE SCALE GENOMIC DNA]</scope>
    <source>
        <strain evidence="3 4">SCSIO 66989</strain>
    </source>
</reference>
<keyword evidence="4" id="KW-1185">Reference proteome</keyword>
<keyword evidence="2" id="KW-0732">Signal</keyword>
<name>A0AA97I1T8_9SPHN</name>
<feature type="chain" id="PRO_5041728426" evidence="2">
    <location>
        <begin position="29"/>
        <end position="356"/>
    </location>
</feature>
<dbReference type="Pfam" id="PF01963">
    <property type="entry name" value="TraB_PrgY_gumN"/>
    <property type="match status" value="1"/>
</dbReference>
<dbReference type="CDD" id="cd14789">
    <property type="entry name" value="Tiki"/>
    <property type="match status" value="1"/>
</dbReference>
<protein>
    <submittedName>
        <fullName evidence="3">TraB/GumN family protein</fullName>
    </submittedName>
</protein>
<dbReference type="KEGG" id="acoa:RB602_06860"/>
<evidence type="ECO:0000313" key="4">
    <source>
        <dbReference type="Proteomes" id="UP001302429"/>
    </source>
</evidence>
<dbReference type="PANTHER" id="PTHR40590">
    <property type="entry name" value="CYTOPLASMIC PROTEIN-RELATED"/>
    <property type="match status" value="1"/>
</dbReference>
<proteinExistence type="predicted"/>